<sequence length="1306" mass="146947">MSSRPEPSTPRRSHRESRRYSGSGPHRQSSSSGHRRRRSSTTANERDNPSSPEQQQHTRRRSSQRRAPEDLYSHNRRRRSSAGYHQSSPRQETPQKPRLDTRVTAPSISTPLTTPRNLYTDRDPMLEAATSSPQHRNGDVARTRSLVRPERRRHNPDDPNFHYRQHAQNMSVMPSTTGVDPLLDEDYATATSEATTVKEPTSRVAPVEEKERIPLKSVKSGNDANKLVRKKDGRAVREQEAKDERRRKIKEASGTPTLWGTYCHLITFWCPNTILRCLGKKQKEQQRAWREKMGLVSIILLIMLFVGFLTFGFTATVCPAGGPLRLRVNHVGEGYMIFHGKAYDLTESHHPLARGISDGGNVLWDMDQPHGGEDGSFLFQNVNGACKGLITPASGSDVPIDSDGNLAWYFPCNTFRQDGKMKPNTTIPYYFGYGCHTSRLARDNFYDLRTSGDVYFTWDDIRNQTRNLMVYNGDVLDLDLLTWFNESQVAWPTEFDDIRNNPAVRGVDVSMAFATGKNKEIAQCFQDILKVGSIDTATVGCIASKVVLYVSLIFILAIVLIKFVLAVLFQWILCRKFAASKTSMGGDSKKRKQQIEDWSDDIYRPPPKMTDPASTDGGRDRASKRSSFLPTTSRFTSPYAMERSMNKNRPPPTTMASQQSRTNLVPNYRDNRSEITLPTYVDSTGKPSTDRDSSYLNSGSKRYSSVMNTNTDASGPQGFIHESVVPQPPPEWQPFGFPLAHAICLVTAYSEGPEGIRTTLDSVAMTDYPNSHKLMFVVCDGIVHGKGEKMSTPDACLSMMKDHAVLPDDVQPFSYVAVASGSKRHNMAKIYSGFYDYGHDSIIPVEKQQRVPMIVVVKCGTPAESKASKPGNRGKRDSQVVLMSFLQKVMFDERMTELEYEMFNGVWKITGMSPDFYEICLMVDADTKVFPDSLTHMISAMVKDPEIMGLCGETKIANKSQSWVSMIQVFEYFISHHLAKSFESCFGGVTCLPGCFCMYRIKTPKGAQNYWVPVLANPDIVEHYSENVVDTLHKKNLLLLGEDRYLSTLMLKTFPKRKQVFVPQAVCKTTVPEKFGVLLSQRRRWINSTIHNLMELVLVRDLCGTFCFSMQFVVFIDLVGCVVLPAAISFTVYVAALGIKAAITNTPAPTIPLVLLALILGLPGVLIVITAHRVSYVFWMLIYLLSLPIWNLVLPTYAYWHFDDFSWGDTRQAMGEKKGAGHGEGEKGEFDSSKITMKRWGDFEQERRMKGERQSGFYGNASGPYSDRTPPGTAAGGERGSRLYGNGRHERTPSRLGYEERYEDYP</sequence>
<accession>A0ACC3NHT7</accession>
<proteinExistence type="predicted"/>
<dbReference type="Proteomes" id="UP001281147">
    <property type="component" value="Unassembled WGS sequence"/>
</dbReference>
<name>A0ACC3NHT7_9PEZI</name>
<comment type="caution">
    <text evidence="1">The sequence shown here is derived from an EMBL/GenBank/DDBJ whole genome shotgun (WGS) entry which is preliminary data.</text>
</comment>
<gene>
    <name evidence="1" type="primary">CHS3_2</name>
    <name evidence="1" type="ORF">LTR37_006289</name>
</gene>
<evidence type="ECO:0000313" key="1">
    <source>
        <dbReference type="EMBL" id="KAK3716659.1"/>
    </source>
</evidence>
<organism evidence="1 2">
    <name type="scientific">Vermiconidia calcicola</name>
    <dbReference type="NCBI Taxonomy" id="1690605"/>
    <lineage>
        <taxon>Eukaryota</taxon>
        <taxon>Fungi</taxon>
        <taxon>Dikarya</taxon>
        <taxon>Ascomycota</taxon>
        <taxon>Pezizomycotina</taxon>
        <taxon>Dothideomycetes</taxon>
        <taxon>Dothideomycetidae</taxon>
        <taxon>Mycosphaerellales</taxon>
        <taxon>Extremaceae</taxon>
        <taxon>Vermiconidia</taxon>
    </lineage>
</organism>
<dbReference type="EMBL" id="JAUTXU010000041">
    <property type="protein sequence ID" value="KAK3716659.1"/>
    <property type="molecule type" value="Genomic_DNA"/>
</dbReference>
<evidence type="ECO:0000313" key="2">
    <source>
        <dbReference type="Proteomes" id="UP001281147"/>
    </source>
</evidence>
<dbReference type="EC" id="2.4.1.16" evidence="1"/>
<reference evidence="1" key="1">
    <citation type="submission" date="2023-07" db="EMBL/GenBank/DDBJ databases">
        <title>Black Yeasts Isolated from many extreme environments.</title>
        <authorList>
            <person name="Coleine C."/>
            <person name="Stajich J.E."/>
            <person name="Selbmann L."/>
        </authorList>
    </citation>
    <scope>NUCLEOTIDE SEQUENCE</scope>
    <source>
        <strain evidence="1">CCFEE 5714</strain>
    </source>
</reference>
<protein>
    <submittedName>
        <fullName evidence="1">Chitin synthase, class 3</fullName>
        <ecNumber evidence="1">2.4.1.16</ecNumber>
    </submittedName>
</protein>
<keyword evidence="1" id="KW-0328">Glycosyltransferase</keyword>
<keyword evidence="1" id="KW-0808">Transferase</keyword>
<keyword evidence="2" id="KW-1185">Reference proteome</keyword>